<accession>A0A1S7LK63</accession>
<feature type="domain" description="Glycosyltransferase subfamily 4-like N-terminal" evidence="3">
    <location>
        <begin position="10"/>
        <end position="103"/>
    </location>
</feature>
<dbReference type="PANTHER" id="PTHR12526:SF630">
    <property type="entry name" value="GLYCOSYLTRANSFERASE"/>
    <property type="match status" value="1"/>
</dbReference>
<gene>
    <name evidence="4" type="ORF">MAGMO_2359</name>
</gene>
<dbReference type="AlphaFoldDB" id="A0A1S7LK63"/>
<dbReference type="CDD" id="cd03811">
    <property type="entry name" value="GT4_GT28_WabH-like"/>
    <property type="match status" value="1"/>
</dbReference>
<reference evidence="4" key="1">
    <citation type="submission" date="2015-04" db="EMBL/GenBank/DDBJ databases">
        <authorList>
            <person name="Syromyatnikov M.Y."/>
            <person name="Popov V.N."/>
        </authorList>
    </citation>
    <scope>NUCLEOTIDE SEQUENCE</scope>
    <source>
        <strain evidence="4">MO-1</strain>
    </source>
</reference>
<feature type="domain" description="Glycosyl transferase family 1" evidence="2">
    <location>
        <begin position="153"/>
        <end position="311"/>
    </location>
</feature>
<dbReference type="Pfam" id="PF00534">
    <property type="entry name" value="Glycos_transf_1"/>
    <property type="match status" value="1"/>
</dbReference>
<sequence>MRQRYEAAGIVCHFTPQPETHLWKRLIWLRRKLKHLKGDLVHIHYMAPGFMAVLMAWLSVAGPITAMVHYPGRIQTPRAHRLLSLAAHMCRRFLTVSESVERSWFGTVTVWDPSHIPVGCRHLTLYNAVDLPLIDRVAEEGGDAWLLEQGVTKSKDIFLIGVVGRLSEEKGQSTLLYALAKLDLPDLQWKLIVIGDGAQRERWQVLACTLGIESRISWLGNQPLEVVYRWMHAMDLLVVPSRYEGFGLTAAEGMATSTAVIASDVDGLREIVVPEESGLLVPPDDVDALVQALSWMVQHPVQRTVMGCRGRRVVAQKFSQERYTLQVAAILDDLFREEDRKKGGG</sequence>
<evidence type="ECO:0000259" key="3">
    <source>
        <dbReference type="Pfam" id="PF13439"/>
    </source>
</evidence>
<name>A0A1S7LK63_MAGMO</name>
<protein>
    <submittedName>
        <fullName evidence="4">Putative GT4</fullName>
    </submittedName>
</protein>
<organism evidence="4">
    <name type="scientific">Magnetococcus massalia (strain MO-1)</name>
    <dbReference type="NCBI Taxonomy" id="451514"/>
    <lineage>
        <taxon>Bacteria</taxon>
        <taxon>Pseudomonadati</taxon>
        <taxon>Pseudomonadota</taxon>
        <taxon>Magnetococcia</taxon>
        <taxon>Magnetococcales</taxon>
        <taxon>Magnetococcaceae</taxon>
        <taxon>Magnetococcus</taxon>
    </lineage>
</organism>
<dbReference type="Pfam" id="PF13439">
    <property type="entry name" value="Glyco_transf_4"/>
    <property type="match status" value="1"/>
</dbReference>
<keyword evidence="1" id="KW-0472">Membrane</keyword>
<dbReference type="PANTHER" id="PTHR12526">
    <property type="entry name" value="GLYCOSYLTRANSFERASE"/>
    <property type="match status" value="1"/>
</dbReference>
<proteinExistence type="predicted"/>
<evidence type="ECO:0000259" key="2">
    <source>
        <dbReference type="Pfam" id="PF00534"/>
    </source>
</evidence>
<keyword evidence="1" id="KW-0812">Transmembrane</keyword>
<evidence type="ECO:0000313" key="4">
    <source>
        <dbReference type="EMBL" id="CRH06519.1"/>
    </source>
</evidence>
<dbReference type="InterPro" id="IPR028098">
    <property type="entry name" value="Glyco_trans_4-like_N"/>
</dbReference>
<dbReference type="InterPro" id="IPR001296">
    <property type="entry name" value="Glyco_trans_1"/>
</dbReference>
<dbReference type="Gene3D" id="3.40.50.2000">
    <property type="entry name" value="Glycogen Phosphorylase B"/>
    <property type="match status" value="2"/>
</dbReference>
<dbReference type="GO" id="GO:0016757">
    <property type="term" value="F:glycosyltransferase activity"/>
    <property type="evidence" value="ECO:0007669"/>
    <property type="project" value="InterPro"/>
</dbReference>
<keyword evidence="1" id="KW-1133">Transmembrane helix</keyword>
<feature type="transmembrane region" description="Helical" evidence="1">
    <location>
        <begin position="40"/>
        <end position="60"/>
    </location>
</feature>
<dbReference type="SUPFAM" id="SSF53756">
    <property type="entry name" value="UDP-Glycosyltransferase/glycogen phosphorylase"/>
    <property type="match status" value="1"/>
</dbReference>
<dbReference type="EMBL" id="LO017727">
    <property type="protein sequence ID" value="CRH06519.1"/>
    <property type="molecule type" value="Genomic_DNA"/>
</dbReference>
<evidence type="ECO:0000256" key="1">
    <source>
        <dbReference type="SAM" id="Phobius"/>
    </source>
</evidence>